<dbReference type="Proteomes" id="UP000191112">
    <property type="component" value="Unassembled WGS sequence"/>
</dbReference>
<organism evidence="1 2">
    <name type="scientific">Soonwooa buanensis</name>
    <dbReference type="NCBI Taxonomy" id="619805"/>
    <lineage>
        <taxon>Bacteria</taxon>
        <taxon>Pseudomonadati</taxon>
        <taxon>Bacteroidota</taxon>
        <taxon>Flavobacteriia</taxon>
        <taxon>Flavobacteriales</taxon>
        <taxon>Weeksellaceae</taxon>
        <taxon>Chryseobacterium group</taxon>
        <taxon>Soonwooa</taxon>
    </lineage>
</organism>
<reference evidence="1 2" key="1">
    <citation type="submission" date="2017-02" db="EMBL/GenBank/DDBJ databases">
        <authorList>
            <person name="Peterson S.W."/>
        </authorList>
    </citation>
    <scope>NUCLEOTIDE SEQUENCE [LARGE SCALE GENOMIC DNA]</scope>
    <source>
        <strain evidence="1 2">DSM 22323</strain>
    </source>
</reference>
<protein>
    <submittedName>
        <fullName evidence="1">Uncharacterized protein</fullName>
    </submittedName>
</protein>
<gene>
    <name evidence="1" type="ORF">SAMN05660477_02190</name>
</gene>
<keyword evidence="2" id="KW-1185">Reference proteome</keyword>
<dbReference type="EMBL" id="FUYZ01000007">
    <property type="protein sequence ID" value="SKB98011.1"/>
    <property type="molecule type" value="Genomic_DNA"/>
</dbReference>
<evidence type="ECO:0000313" key="2">
    <source>
        <dbReference type="Proteomes" id="UP000191112"/>
    </source>
</evidence>
<dbReference type="AlphaFoldDB" id="A0A1T5FPE4"/>
<evidence type="ECO:0000313" key="1">
    <source>
        <dbReference type="EMBL" id="SKB98011.1"/>
    </source>
</evidence>
<sequence length="45" mass="5295">MRFACLWMGKAFLFKMVKSFIFQSKVFAQNINQKVTTKAFKGFEP</sequence>
<name>A0A1T5FPE4_9FLAO</name>
<dbReference type="STRING" id="619805.SAMN05660477_02190"/>
<accession>A0A1T5FPE4</accession>
<proteinExistence type="predicted"/>